<proteinExistence type="predicted"/>
<organism evidence="1 2">
    <name type="scientific">Portunus trituberculatus</name>
    <name type="common">Swimming crab</name>
    <name type="synonym">Neptunus trituberculatus</name>
    <dbReference type="NCBI Taxonomy" id="210409"/>
    <lineage>
        <taxon>Eukaryota</taxon>
        <taxon>Metazoa</taxon>
        <taxon>Ecdysozoa</taxon>
        <taxon>Arthropoda</taxon>
        <taxon>Crustacea</taxon>
        <taxon>Multicrustacea</taxon>
        <taxon>Malacostraca</taxon>
        <taxon>Eumalacostraca</taxon>
        <taxon>Eucarida</taxon>
        <taxon>Decapoda</taxon>
        <taxon>Pleocyemata</taxon>
        <taxon>Brachyura</taxon>
        <taxon>Eubrachyura</taxon>
        <taxon>Portunoidea</taxon>
        <taxon>Portunidae</taxon>
        <taxon>Portuninae</taxon>
        <taxon>Portunus</taxon>
    </lineage>
</organism>
<name>A0A5B7IS62_PORTR</name>
<keyword evidence="2" id="KW-1185">Reference proteome</keyword>
<gene>
    <name evidence="1" type="ORF">E2C01_083333</name>
</gene>
<dbReference type="Proteomes" id="UP000324222">
    <property type="component" value="Unassembled WGS sequence"/>
</dbReference>
<dbReference type="AlphaFoldDB" id="A0A5B7IS62"/>
<accession>A0A5B7IS62</accession>
<comment type="caution">
    <text evidence="1">The sequence shown here is derived from an EMBL/GenBank/DDBJ whole genome shotgun (WGS) entry which is preliminary data.</text>
</comment>
<protein>
    <submittedName>
        <fullName evidence="1">Uncharacterized protein</fullName>
    </submittedName>
</protein>
<reference evidence="1 2" key="1">
    <citation type="submission" date="2019-05" db="EMBL/GenBank/DDBJ databases">
        <title>Another draft genome of Portunus trituberculatus and its Hox gene families provides insights of decapod evolution.</title>
        <authorList>
            <person name="Jeong J.-H."/>
            <person name="Song I."/>
            <person name="Kim S."/>
            <person name="Choi T."/>
            <person name="Kim D."/>
            <person name="Ryu S."/>
            <person name="Kim W."/>
        </authorList>
    </citation>
    <scope>NUCLEOTIDE SEQUENCE [LARGE SCALE GENOMIC DNA]</scope>
    <source>
        <tissue evidence="1">Muscle</tissue>
    </source>
</reference>
<sequence length="48" mass="5118">MRGLPVSHMLPCPEIMTQPPDCAAFGELLVESPPSCILSSLLFASALF</sequence>
<evidence type="ECO:0000313" key="1">
    <source>
        <dbReference type="EMBL" id="MPC88431.1"/>
    </source>
</evidence>
<evidence type="ECO:0000313" key="2">
    <source>
        <dbReference type="Proteomes" id="UP000324222"/>
    </source>
</evidence>
<dbReference type="EMBL" id="VSRR010077764">
    <property type="protein sequence ID" value="MPC88431.1"/>
    <property type="molecule type" value="Genomic_DNA"/>
</dbReference>